<evidence type="ECO:0000256" key="3">
    <source>
        <dbReference type="ARBA" id="ARBA00003697"/>
    </source>
</evidence>
<dbReference type="PROSITE" id="PS00170">
    <property type="entry name" value="CSA_PPIASE_1"/>
    <property type="match status" value="1"/>
</dbReference>
<evidence type="ECO:0000256" key="4">
    <source>
        <dbReference type="ARBA" id="ARBA00004123"/>
    </source>
</evidence>
<dbReference type="InterPro" id="IPR026951">
    <property type="entry name" value="PPIL2_U-box_dom"/>
</dbReference>
<dbReference type="InterPro" id="IPR044666">
    <property type="entry name" value="Cyclophilin_A-like"/>
</dbReference>
<evidence type="ECO:0000256" key="12">
    <source>
        <dbReference type="SAM" id="Coils"/>
    </source>
</evidence>
<keyword evidence="11" id="KW-0949">S-adenosyl-L-methionine</keyword>
<dbReference type="AlphaFoldDB" id="A0A812H349"/>
<dbReference type="PANTHER" id="PTHR45625:SF1">
    <property type="entry name" value="RING-TYPE E3 UBIQUITIN-PROTEIN LIGASE PPIL2"/>
    <property type="match status" value="1"/>
</dbReference>
<dbReference type="InterPro" id="IPR013083">
    <property type="entry name" value="Znf_RING/FYVE/PHD"/>
</dbReference>
<evidence type="ECO:0000259" key="15">
    <source>
        <dbReference type="PROSITE" id="PS51515"/>
    </source>
</evidence>
<dbReference type="SUPFAM" id="SSF57850">
    <property type="entry name" value="RING/U-box"/>
    <property type="match status" value="1"/>
</dbReference>
<comment type="similarity">
    <text evidence="5">Belongs to the cyclophilin-type PPIase family. PPIL2 subfamily.</text>
</comment>
<dbReference type="PANTHER" id="PTHR45625">
    <property type="entry name" value="PEPTIDYL-PROLYL CIS-TRANS ISOMERASE-RELATED"/>
    <property type="match status" value="1"/>
</dbReference>
<evidence type="ECO:0000313" key="17">
    <source>
        <dbReference type="EMBL" id="CAE6939988.1"/>
    </source>
</evidence>
<evidence type="ECO:0000256" key="5">
    <source>
        <dbReference type="ARBA" id="ARBA00007930"/>
    </source>
</evidence>
<dbReference type="PROSITE" id="PS50072">
    <property type="entry name" value="CSA_PPIASE_2"/>
    <property type="match status" value="1"/>
</dbReference>
<dbReference type="InterPro" id="IPR029063">
    <property type="entry name" value="SAM-dependent_MTases_sf"/>
</dbReference>
<evidence type="ECO:0000256" key="1">
    <source>
        <dbReference type="ARBA" id="ARBA00000900"/>
    </source>
</evidence>
<dbReference type="GO" id="GO:0003755">
    <property type="term" value="F:peptidyl-prolyl cis-trans isomerase activity"/>
    <property type="evidence" value="ECO:0007669"/>
    <property type="project" value="UniProtKB-KW"/>
</dbReference>
<keyword evidence="9" id="KW-0413">Isomerase</keyword>
<evidence type="ECO:0000256" key="8">
    <source>
        <dbReference type="ARBA" id="ARBA00023110"/>
    </source>
</evidence>
<dbReference type="InterPro" id="IPR029000">
    <property type="entry name" value="Cyclophilin-like_dom_sf"/>
</dbReference>
<keyword evidence="6" id="KW-0808">Transferase</keyword>
<keyword evidence="10" id="KW-0539">Nucleus</keyword>
<dbReference type="SUPFAM" id="SSF50891">
    <property type="entry name" value="Cyclophilin-like"/>
    <property type="match status" value="1"/>
</dbReference>
<dbReference type="OrthoDB" id="416878at2759"/>
<evidence type="ECO:0000259" key="16">
    <source>
        <dbReference type="PROSITE" id="PS51698"/>
    </source>
</evidence>
<feature type="domain" description="PPIase cyclophilin-type" evidence="14">
    <location>
        <begin position="530"/>
        <end position="675"/>
    </location>
</feature>
<proteinExistence type="inferred from homology"/>
<comment type="catalytic activity">
    <reaction evidence="2">
        <text>[protein]-peptidylproline (omega=180) = [protein]-peptidylproline (omega=0)</text>
        <dbReference type="Rhea" id="RHEA:16237"/>
        <dbReference type="Rhea" id="RHEA-COMP:10747"/>
        <dbReference type="Rhea" id="RHEA-COMP:10748"/>
        <dbReference type="ChEBI" id="CHEBI:83833"/>
        <dbReference type="ChEBI" id="CHEBI:83834"/>
        <dbReference type="EC" id="5.2.1.8"/>
    </reaction>
</comment>
<dbReference type="InterPro" id="IPR024160">
    <property type="entry name" value="BIN3_SAM-bd_dom"/>
</dbReference>
<comment type="catalytic activity">
    <reaction evidence="1">
        <text>S-ubiquitinyl-[E2 ubiquitin-conjugating enzyme]-L-cysteine + [acceptor protein]-L-lysine = [E2 ubiquitin-conjugating enzyme]-L-cysteine + N(6)-ubiquitinyl-[acceptor protein]-L-lysine.</text>
        <dbReference type="EC" id="2.3.2.27"/>
    </reaction>
</comment>
<evidence type="ECO:0000259" key="14">
    <source>
        <dbReference type="PROSITE" id="PS50072"/>
    </source>
</evidence>
<dbReference type="GO" id="GO:0006457">
    <property type="term" value="P:protein folding"/>
    <property type="evidence" value="ECO:0007669"/>
    <property type="project" value="InterPro"/>
</dbReference>
<evidence type="ECO:0000256" key="11">
    <source>
        <dbReference type="PROSITE-ProRule" id="PRU00848"/>
    </source>
</evidence>
<dbReference type="CDD" id="cd01923">
    <property type="entry name" value="cyclophilin_RING"/>
    <property type="match status" value="1"/>
</dbReference>
<evidence type="ECO:0000256" key="7">
    <source>
        <dbReference type="ARBA" id="ARBA00022786"/>
    </source>
</evidence>
<keyword evidence="7" id="KW-0833">Ubl conjugation pathway</keyword>
<dbReference type="SUPFAM" id="SSF53335">
    <property type="entry name" value="S-adenosyl-L-methionine-dependent methyltransferases"/>
    <property type="match status" value="1"/>
</dbReference>
<dbReference type="GO" id="GO:0071013">
    <property type="term" value="C:catalytic step 2 spliceosome"/>
    <property type="evidence" value="ECO:0007669"/>
    <property type="project" value="TreeGrafter"/>
</dbReference>
<dbReference type="InterPro" id="IPR020892">
    <property type="entry name" value="Cyclophilin-type_PPIase_CS"/>
</dbReference>
<feature type="domain" description="U-box" evidence="16">
    <location>
        <begin position="25"/>
        <end position="98"/>
    </location>
</feature>
<evidence type="ECO:0000313" key="18">
    <source>
        <dbReference type="Proteomes" id="UP000604046"/>
    </source>
</evidence>
<comment type="function">
    <text evidence="3">May catalyze the cis-trans isomerization of proline imidic peptide bonds in oligopeptides thereby assisting the folding of proteins. May also function as a chaperone, playing a role in intracellular transport of proteins. May also have a protein ubiquitin ligase activity acting as an E3 ubiquitin protein ligase or as a ubiquitin-ubiquitin ligase promoting elongation of ubiquitin chains on proteins.</text>
</comment>
<dbReference type="InterPro" id="IPR010675">
    <property type="entry name" value="Bin3_C"/>
</dbReference>
<dbReference type="InterPro" id="IPR002130">
    <property type="entry name" value="Cyclophilin-type_PPIase_dom"/>
</dbReference>
<gene>
    <name evidence="17" type="primary">CYP65</name>
    <name evidence="17" type="ORF">SNAT2548_LOCUS1169</name>
</gene>
<dbReference type="Gene3D" id="2.40.100.10">
    <property type="entry name" value="Cyclophilin-like"/>
    <property type="match status" value="1"/>
</dbReference>
<evidence type="ECO:0000256" key="10">
    <source>
        <dbReference type="ARBA" id="ARBA00023242"/>
    </source>
</evidence>
<dbReference type="InterPro" id="IPR003613">
    <property type="entry name" value="Ubox_domain"/>
</dbReference>
<dbReference type="Proteomes" id="UP000604046">
    <property type="component" value="Unassembled WGS sequence"/>
</dbReference>
<dbReference type="GO" id="GO:0061630">
    <property type="term" value="F:ubiquitin protein ligase activity"/>
    <property type="evidence" value="ECO:0007669"/>
    <property type="project" value="UniProtKB-EC"/>
</dbReference>
<dbReference type="PRINTS" id="PR00153">
    <property type="entry name" value="CSAPPISMRASE"/>
</dbReference>
<dbReference type="Gene3D" id="3.30.40.10">
    <property type="entry name" value="Zinc/RING finger domain, C3HC4 (zinc finger)"/>
    <property type="match status" value="1"/>
</dbReference>
<feature type="region of interest" description="Disordered" evidence="13">
    <location>
        <begin position="706"/>
        <end position="740"/>
    </location>
</feature>
<comment type="caution">
    <text evidence="17">The sequence shown here is derived from an EMBL/GenBank/DDBJ whole genome shotgun (WGS) entry which is preliminary data.</text>
</comment>
<protein>
    <submittedName>
        <fullName evidence="17">CYP65 protein</fullName>
    </submittedName>
</protein>
<dbReference type="GO" id="GO:0000209">
    <property type="term" value="P:protein polyubiquitination"/>
    <property type="evidence" value="ECO:0007669"/>
    <property type="project" value="TreeGrafter"/>
</dbReference>
<dbReference type="PROSITE" id="PS51515">
    <property type="entry name" value="BIN3_SAM"/>
    <property type="match status" value="1"/>
</dbReference>
<dbReference type="CDD" id="cd02440">
    <property type="entry name" value="AdoMet_MTases"/>
    <property type="match status" value="1"/>
</dbReference>
<dbReference type="FunFam" id="3.30.40.10:FF:000079">
    <property type="entry name" value="Peptidyl-prolyl cis-trans isomerase 2"/>
    <property type="match status" value="1"/>
</dbReference>
<dbReference type="SMART" id="SM00504">
    <property type="entry name" value="Ubox"/>
    <property type="match status" value="1"/>
</dbReference>
<comment type="subcellular location">
    <subcellularLocation>
        <location evidence="4">Nucleus</location>
    </subcellularLocation>
</comment>
<keyword evidence="8" id="KW-0697">Rotamase</keyword>
<reference evidence="17" key="1">
    <citation type="submission" date="2021-02" db="EMBL/GenBank/DDBJ databases">
        <authorList>
            <person name="Dougan E. K."/>
            <person name="Rhodes N."/>
            <person name="Thang M."/>
            <person name="Chan C."/>
        </authorList>
    </citation>
    <scope>NUCLEOTIDE SEQUENCE</scope>
</reference>
<dbReference type="EMBL" id="CAJNDS010000062">
    <property type="protein sequence ID" value="CAE6939988.1"/>
    <property type="molecule type" value="Genomic_DNA"/>
</dbReference>
<feature type="domain" description="Bin3-type SAM" evidence="15">
    <location>
        <begin position="232"/>
        <end position="480"/>
    </location>
</feature>
<dbReference type="CDD" id="cd16663">
    <property type="entry name" value="RING-Ubox_PPIL2"/>
    <property type="match status" value="1"/>
</dbReference>
<dbReference type="PROSITE" id="PS51698">
    <property type="entry name" value="U_BOX"/>
    <property type="match status" value="1"/>
</dbReference>
<accession>A0A812H349</accession>
<organism evidence="17 18">
    <name type="scientific">Symbiodinium natans</name>
    <dbReference type="NCBI Taxonomy" id="878477"/>
    <lineage>
        <taxon>Eukaryota</taxon>
        <taxon>Sar</taxon>
        <taxon>Alveolata</taxon>
        <taxon>Dinophyceae</taxon>
        <taxon>Suessiales</taxon>
        <taxon>Symbiodiniaceae</taxon>
        <taxon>Symbiodinium</taxon>
    </lineage>
</organism>
<evidence type="ECO:0000256" key="6">
    <source>
        <dbReference type="ARBA" id="ARBA00022679"/>
    </source>
</evidence>
<feature type="coiled-coil region" evidence="12">
    <location>
        <begin position="198"/>
        <end position="247"/>
    </location>
</feature>
<dbReference type="GO" id="GO:0008168">
    <property type="term" value="F:methyltransferase activity"/>
    <property type="evidence" value="ECO:0007669"/>
    <property type="project" value="InterPro"/>
</dbReference>
<dbReference type="Pfam" id="PF00160">
    <property type="entry name" value="Pro_isomerase"/>
    <property type="match status" value="1"/>
</dbReference>
<evidence type="ECO:0000256" key="2">
    <source>
        <dbReference type="ARBA" id="ARBA00000971"/>
    </source>
</evidence>
<keyword evidence="12" id="KW-0175">Coiled coil</keyword>
<evidence type="ECO:0000256" key="13">
    <source>
        <dbReference type="SAM" id="MobiDB-lite"/>
    </source>
</evidence>
<name>A0A812H349_9DINO</name>
<evidence type="ECO:0000256" key="9">
    <source>
        <dbReference type="ARBA" id="ARBA00023235"/>
    </source>
</evidence>
<sequence>MLHLRPTEWAQDGRGFKATRWTPFSKLPLNCCSLSLQPFDKPVATRDGSVFEITYILKYIKRYGKHPVHGGKLEVKELIPLHFHKNAQGNLHCPVTFKVLGNNTPVCANIASGHVYCLEAVLELNKKNKNWNDLMTGQPFKWTDIVMLQDPDKIEGREVSKFYFIVHGQQDEVVREITNPESKASLQKDDKLRPNAAVSRIFEEKERIAEKKAQEEAEKEAADPEAAAAAKAAAAEAKAKALELEEVRVRVGGDSRCMAQCADPPQYVLGNFKDYYGIRNPGGQDPRLPWLSETIDWQGKRVLDLGCNSGQITWSVAAQGAKLVLGVDIDASLVMEARHTTSSQISVAGRVRFICRDLLRLKLRRKYDVVLLLSTSKWVHLQHGDEGLKQVFRRCRRWLHPGGVLVLEPQPWKAYKKVADAHADIEQTWREIRLRPGDFVDFLTQVLGFDRAYRPALPSIATAHAVLEAKKSGAGYTSNEVGASFTSTAAPLKSNNELRKLTEEEELQDIYDQVRKKKRKGYVRMVTSHGCLNLELHCDIAPRTSDNFLRLCEKSYYDNTIFHRLIRNFMLQGGDPTGTGRGGESGFEGGKPFKDEFDSRLVHQGPGILSMANNGKNTNRSQFFVSLKSCEHLNNKHSVFGRVVGGLKLLEVFNNWETDPKDKPVKEIQLVRMEVFKNPFKETIEEMNKPKVEKVVDPVATWFSNRRDPMQGHKNRNSTQVGKYLEEDLLPGQKRPKEMPSEELEYANIAQKSKKARTDFDFSSW</sequence>
<dbReference type="Gene3D" id="3.40.50.150">
    <property type="entry name" value="Vaccinia Virus protein VP39"/>
    <property type="match status" value="1"/>
</dbReference>
<keyword evidence="18" id="KW-1185">Reference proteome</keyword>
<dbReference type="Pfam" id="PF06859">
    <property type="entry name" value="Bin3"/>
    <property type="match status" value="1"/>
</dbReference>
<dbReference type="FunFam" id="2.40.100.10:FF:000014">
    <property type="entry name" value="Peptidyl-prolyl cis-trans isomerase cyp65"/>
    <property type="match status" value="1"/>
</dbReference>